<dbReference type="EMBL" id="MU004231">
    <property type="protein sequence ID" value="KAF2672776.1"/>
    <property type="molecule type" value="Genomic_DNA"/>
</dbReference>
<keyword evidence="2" id="KW-1185">Reference proteome</keyword>
<dbReference type="Proteomes" id="UP000799302">
    <property type="component" value="Unassembled WGS sequence"/>
</dbReference>
<organism evidence="1 2">
    <name type="scientific">Microthyrium microscopicum</name>
    <dbReference type="NCBI Taxonomy" id="703497"/>
    <lineage>
        <taxon>Eukaryota</taxon>
        <taxon>Fungi</taxon>
        <taxon>Dikarya</taxon>
        <taxon>Ascomycota</taxon>
        <taxon>Pezizomycotina</taxon>
        <taxon>Dothideomycetes</taxon>
        <taxon>Dothideomycetes incertae sedis</taxon>
        <taxon>Microthyriales</taxon>
        <taxon>Microthyriaceae</taxon>
        <taxon>Microthyrium</taxon>
    </lineage>
</organism>
<evidence type="ECO:0000313" key="2">
    <source>
        <dbReference type="Proteomes" id="UP000799302"/>
    </source>
</evidence>
<accession>A0A6A6UM61</accession>
<dbReference type="AlphaFoldDB" id="A0A6A6UM61"/>
<gene>
    <name evidence="1" type="ORF">BT63DRAFT_136355</name>
</gene>
<sequence length="168" mass="19353">MQRASANSRTRWFRVVACSLSAERLLCCMFRRGGYYAVSRNQQELIARKKERNQMILANSYWPKPTTVDNVVADGCTEPGVVGGNRMDSWNLDDVTACWIERIFYTWCDCVCIRPVAMLGFVASEGFWKLLRRCQRVVFPRDVIGDRLVNPSAASIQKEVDRRSARYQ</sequence>
<evidence type="ECO:0000313" key="1">
    <source>
        <dbReference type="EMBL" id="KAF2672776.1"/>
    </source>
</evidence>
<proteinExistence type="predicted"/>
<name>A0A6A6UM61_9PEZI</name>
<protein>
    <submittedName>
        <fullName evidence="1">Uncharacterized protein</fullName>
    </submittedName>
</protein>
<reference evidence="1" key="1">
    <citation type="journal article" date="2020" name="Stud. Mycol.">
        <title>101 Dothideomycetes genomes: a test case for predicting lifestyles and emergence of pathogens.</title>
        <authorList>
            <person name="Haridas S."/>
            <person name="Albert R."/>
            <person name="Binder M."/>
            <person name="Bloem J."/>
            <person name="Labutti K."/>
            <person name="Salamov A."/>
            <person name="Andreopoulos B."/>
            <person name="Baker S."/>
            <person name="Barry K."/>
            <person name="Bills G."/>
            <person name="Bluhm B."/>
            <person name="Cannon C."/>
            <person name="Castanera R."/>
            <person name="Culley D."/>
            <person name="Daum C."/>
            <person name="Ezra D."/>
            <person name="Gonzalez J."/>
            <person name="Henrissat B."/>
            <person name="Kuo A."/>
            <person name="Liang C."/>
            <person name="Lipzen A."/>
            <person name="Lutzoni F."/>
            <person name="Magnuson J."/>
            <person name="Mondo S."/>
            <person name="Nolan M."/>
            <person name="Ohm R."/>
            <person name="Pangilinan J."/>
            <person name="Park H.-J."/>
            <person name="Ramirez L."/>
            <person name="Alfaro M."/>
            <person name="Sun H."/>
            <person name="Tritt A."/>
            <person name="Yoshinaga Y."/>
            <person name="Zwiers L.-H."/>
            <person name="Turgeon B."/>
            <person name="Goodwin S."/>
            <person name="Spatafora J."/>
            <person name="Crous P."/>
            <person name="Grigoriev I."/>
        </authorList>
    </citation>
    <scope>NUCLEOTIDE SEQUENCE</scope>
    <source>
        <strain evidence="1">CBS 115976</strain>
    </source>
</reference>